<organism evidence="19 20">
    <name type="scientific">Nitrosomonas cryotolerans ATCC 49181</name>
    <dbReference type="NCBI Taxonomy" id="1131553"/>
    <lineage>
        <taxon>Bacteria</taxon>
        <taxon>Pseudomonadati</taxon>
        <taxon>Pseudomonadota</taxon>
        <taxon>Betaproteobacteria</taxon>
        <taxon>Nitrosomonadales</taxon>
        <taxon>Nitrosomonadaceae</taxon>
        <taxon>Nitrosomonas</taxon>
    </lineage>
</organism>
<evidence type="ECO:0000256" key="2">
    <source>
        <dbReference type="ARBA" id="ARBA00005582"/>
    </source>
</evidence>
<dbReference type="Pfam" id="PF00293">
    <property type="entry name" value="NUDIX"/>
    <property type="match status" value="1"/>
</dbReference>
<evidence type="ECO:0000256" key="13">
    <source>
        <dbReference type="ARBA" id="ARBA00040794"/>
    </source>
</evidence>
<proteinExistence type="inferred from homology"/>
<dbReference type="GO" id="GO:0044715">
    <property type="term" value="F:8-oxo-dGDP phosphatase activity"/>
    <property type="evidence" value="ECO:0007669"/>
    <property type="project" value="TreeGrafter"/>
</dbReference>
<dbReference type="RefSeq" id="WP_143071280.1">
    <property type="nucleotide sequence ID" value="NZ_FSRO01000001.1"/>
</dbReference>
<dbReference type="InterPro" id="IPR020084">
    <property type="entry name" value="NUDIX_hydrolase_CS"/>
</dbReference>
<accession>A0A1N6FE15</accession>
<dbReference type="GO" id="GO:0008413">
    <property type="term" value="F:8-oxo-7,8-dihydroguanosine triphosphate pyrophosphatase activity"/>
    <property type="evidence" value="ECO:0007669"/>
    <property type="project" value="TreeGrafter"/>
</dbReference>
<evidence type="ECO:0000256" key="1">
    <source>
        <dbReference type="ARBA" id="ARBA00001946"/>
    </source>
</evidence>
<evidence type="ECO:0000256" key="9">
    <source>
        <dbReference type="ARBA" id="ARBA00023204"/>
    </source>
</evidence>
<dbReference type="EMBL" id="FSRO01000001">
    <property type="protein sequence ID" value="SIN93543.1"/>
    <property type="molecule type" value="Genomic_DNA"/>
</dbReference>
<dbReference type="InterPro" id="IPR036206">
    <property type="entry name" value="ThiamineP_synth_sf"/>
</dbReference>
<dbReference type="Gene3D" id="3.20.20.70">
    <property type="entry name" value="Aldolase class I"/>
    <property type="match status" value="1"/>
</dbReference>
<evidence type="ECO:0000256" key="10">
    <source>
        <dbReference type="ARBA" id="ARBA00035861"/>
    </source>
</evidence>
<protein>
    <recommendedName>
        <fullName evidence="13">8-oxo-dGTP diphosphatase</fullName>
        <ecNumber evidence="12">3.6.1.55</ecNumber>
    </recommendedName>
    <alternativeName>
        <fullName evidence="16">7,8-dihydro-8-oxoguanine-triphosphatase</fullName>
    </alternativeName>
    <alternativeName>
        <fullName evidence="15">Mutator protein MutT</fullName>
    </alternativeName>
    <alternativeName>
        <fullName evidence="14">dGTP pyrophosphohydrolase</fullName>
    </alternativeName>
</protein>
<keyword evidence="7 17" id="KW-0378">Hydrolase</keyword>
<keyword evidence="4" id="KW-0235">DNA replication</keyword>
<dbReference type="InterPro" id="IPR013785">
    <property type="entry name" value="Aldolase_TIM"/>
</dbReference>
<dbReference type="Gene3D" id="3.90.79.10">
    <property type="entry name" value="Nucleoside Triphosphate Pyrophosphohydrolase"/>
    <property type="match status" value="1"/>
</dbReference>
<evidence type="ECO:0000256" key="7">
    <source>
        <dbReference type="ARBA" id="ARBA00022801"/>
    </source>
</evidence>
<name>A0A1N6FE15_9PROT</name>
<dbReference type="GO" id="GO:0009228">
    <property type="term" value="P:thiamine biosynthetic process"/>
    <property type="evidence" value="ECO:0007669"/>
    <property type="project" value="UniProtKB-KW"/>
</dbReference>
<sequence length="314" mass="34769">MVISDSAVIVEVVAAIIIRSDGRFLLARRPEGKPYSGYWEFPGGKVEAGESLLHALKRELQEELGMQMLHADPWMTRIFTYTHATVRLHFFRVTDWHGGLWARENQRLSWQSPHDIEVEPVLPANAPIIQALQLPSIYAITQATALGIDAALTRIEDALQRGLRMIQIREKEMSREALRTFSGEVIKRAHAYGAKVLINGDGVFSRETDADGVHFSSSQLMALSCRPEQGLCGASCHNTEELHHAAQLNLDFIVLSPVFPTLSHPGSPALGWQKFAALIRDYSLPVYALGGLRQEDLATAQELGAHGIAMMRGT</sequence>
<evidence type="ECO:0000256" key="6">
    <source>
        <dbReference type="ARBA" id="ARBA00022763"/>
    </source>
</evidence>
<dbReference type="PROSITE" id="PS00893">
    <property type="entry name" value="NUDIX_BOX"/>
    <property type="match status" value="1"/>
</dbReference>
<evidence type="ECO:0000256" key="5">
    <source>
        <dbReference type="ARBA" id="ARBA00022723"/>
    </source>
</evidence>
<dbReference type="CDD" id="cd03425">
    <property type="entry name" value="NUDIX_MutT_NudA_like"/>
    <property type="match status" value="1"/>
</dbReference>
<gene>
    <name evidence="19" type="ORF">SAMN02743940_0215</name>
</gene>
<evidence type="ECO:0000313" key="19">
    <source>
        <dbReference type="EMBL" id="SIN93543.1"/>
    </source>
</evidence>
<dbReference type="CDD" id="cd00564">
    <property type="entry name" value="TMP_TenI"/>
    <property type="match status" value="1"/>
</dbReference>
<dbReference type="InterPro" id="IPR022998">
    <property type="entry name" value="ThiamineP_synth_TenI"/>
</dbReference>
<evidence type="ECO:0000256" key="12">
    <source>
        <dbReference type="ARBA" id="ARBA00038905"/>
    </source>
</evidence>
<dbReference type="SUPFAM" id="SSF55811">
    <property type="entry name" value="Nudix"/>
    <property type="match status" value="1"/>
</dbReference>
<dbReference type="InterPro" id="IPR000086">
    <property type="entry name" value="NUDIX_hydrolase_dom"/>
</dbReference>
<evidence type="ECO:0000256" key="4">
    <source>
        <dbReference type="ARBA" id="ARBA00022705"/>
    </source>
</evidence>
<dbReference type="GO" id="GO:0006260">
    <property type="term" value="P:DNA replication"/>
    <property type="evidence" value="ECO:0007669"/>
    <property type="project" value="UniProtKB-KW"/>
</dbReference>
<keyword evidence="20" id="KW-1185">Reference proteome</keyword>
<evidence type="ECO:0000259" key="18">
    <source>
        <dbReference type="PROSITE" id="PS51462"/>
    </source>
</evidence>
<dbReference type="SUPFAM" id="SSF51391">
    <property type="entry name" value="Thiamin phosphate synthase"/>
    <property type="match status" value="1"/>
</dbReference>
<evidence type="ECO:0000313" key="20">
    <source>
        <dbReference type="Proteomes" id="UP000185062"/>
    </source>
</evidence>
<evidence type="ECO:0000256" key="14">
    <source>
        <dbReference type="ARBA" id="ARBA00041592"/>
    </source>
</evidence>
<dbReference type="eggNOG" id="COG0494">
    <property type="taxonomic scope" value="Bacteria"/>
</dbReference>
<dbReference type="GO" id="GO:0046872">
    <property type="term" value="F:metal ion binding"/>
    <property type="evidence" value="ECO:0007669"/>
    <property type="project" value="UniProtKB-KW"/>
</dbReference>
<dbReference type="InterPro" id="IPR047127">
    <property type="entry name" value="MutT-like"/>
</dbReference>
<dbReference type="GO" id="GO:0006281">
    <property type="term" value="P:DNA repair"/>
    <property type="evidence" value="ECO:0007669"/>
    <property type="project" value="UniProtKB-KW"/>
</dbReference>
<keyword evidence="5" id="KW-0479">Metal-binding</keyword>
<comment type="similarity">
    <text evidence="2 17">Belongs to the Nudix hydrolase family.</text>
</comment>
<dbReference type="InterPro" id="IPR015797">
    <property type="entry name" value="NUDIX_hydrolase-like_dom_sf"/>
</dbReference>
<evidence type="ECO:0000256" key="11">
    <source>
        <dbReference type="ARBA" id="ARBA00036904"/>
    </source>
</evidence>
<comment type="catalytic activity">
    <reaction evidence="11">
        <text>8-oxo-GTP + H2O = 8-oxo-GMP + diphosphate + H(+)</text>
        <dbReference type="Rhea" id="RHEA:67616"/>
        <dbReference type="ChEBI" id="CHEBI:15377"/>
        <dbReference type="ChEBI" id="CHEBI:15378"/>
        <dbReference type="ChEBI" id="CHEBI:33019"/>
        <dbReference type="ChEBI" id="CHEBI:143553"/>
        <dbReference type="ChEBI" id="CHEBI:145694"/>
    </reaction>
</comment>
<dbReference type="AlphaFoldDB" id="A0A1N6FE15"/>
<comment type="catalytic activity">
    <reaction evidence="10">
        <text>8-oxo-dGTP + H2O = 8-oxo-dGMP + diphosphate + H(+)</text>
        <dbReference type="Rhea" id="RHEA:31575"/>
        <dbReference type="ChEBI" id="CHEBI:15377"/>
        <dbReference type="ChEBI" id="CHEBI:15378"/>
        <dbReference type="ChEBI" id="CHEBI:33019"/>
        <dbReference type="ChEBI" id="CHEBI:63224"/>
        <dbReference type="ChEBI" id="CHEBI:77896"/>
        <dbReference type="EC" id="3.6.1.55"/>
    </reaction>
</comment>
<dbReference type="PRINTS" id="PR00502">
    <property type="entry name" value="NUDIXFAMILY"/>
</dbReference>
<evidence type="ECO:0000256" key="16">
    <source>
        <dbReference type="ARBA" id="ARBA00042798"/>
    </source>
</evidence>
<dbReference type="eggNOG" id="COG0352">
    <property type="taxonomic scope" value="Bacteria"/>
</dbReference>
<dbReference type="InterPro" id="IPR020476">
    <property type="entry name" value="Nudix_hydrolase"/>
</dbReference>
<evidence type="ECO:0000256" key="15">
    <source>
        <dbReference type="ARBA" id="ARBA00041979"/>
    </source>
</evidence>
<dbReference type="PANTHER" id="PTHR47707:SF1">
    <property type="entry name" value="NUDIX HYDROLASE FAMILY PROTEIN"/>
    <property type="match status" value="1"/>
</dbReference>
<dbReference type="Pfam" id="PF02581">
    <property type="entry name" value="TMP-TENI"/>
    <property type="match status" value="1"/>
</dbReference>
<evidence type="ECO:0000256" key="3">
    <source>
        <dbReference type="ARBA" id="ARBA00022457"/>
    </source>
</evidence>
<dbReference type="Proteomes" id="UP000185062">
    <property type="component" value="Unassembled WGS sequence"/>
</dbReference>
<dbReference type="NCBIfam" id="NF006530">
    <property type="entry name" value="PRK08999.1"/>
    <property type="match status" value="1"/>
</dbReference>
<feature type="domain" description="Nudix hydrolase" evidence="18">
    <location>
        <begin position="8"/>
        <end position="136"/>
    </location>
</feature>
<dbReference type="GO" id="GO:0035539">
    <property type="term" value="F:8-oxo-7,8-dihydrodeoxyguanosine triphosphate pyrophosphatase activity"/>
    <property type="evidence" value="ECO:0007669"/>
    <property type="project" value="UniProtKB-EC"/>
</dbReference>
<comment type="cofactor">
    <cofactor evidence="1">
        <name>Mg(2+)</name>
        <dbReference type="ChEBI" id="CHEBI:18420"/>
    </cofactor>
</comment>
<keyword evidence="8" id="KW-0460">Magnesium</keyword>
<dbReference type="EC" id="3.6.1.55" evidence="12"/>
<keyword evidence="6" id="KW-0227">DNA damage</keyword>
<dbReference type="PANTHER" id="PTHR47707">
    <property type="entry name" value="8-OXO-DGTP DIPHOSPHATASE"/>
    <property type="match status" value="1"/>
</dbReference>
<keyword evidence="3" id="KW-0515">Mutator protein</keyword>
<dbReference type="STRING" id="44575.SAMN05216419_104516"/>
<evidence type="ECO:0000256" key="8">
    <source>
        <dbReference type="ARBA" id="ARBA00022842"/>
    </source>
</evidence>
<keyword evidence="9" id="KW-0234">DNA repair</keyword>
<reference evidence="19 20" key="1">
    <citation type="submission" date="2016-12" db="EMBL/GenBank/DDBJ databases">
        <authorList>
            <person name="Song W.-J."/>
            <person name="Kurnit D.M."/>
        </authorList>
    </citation>
    <scope>NUCLEOTIDE SEQUENCE [LARGE SCALE GENOMIC DNA]</scope>
    <source>
        <strain evidence="19 20">ATCC 49181</strain>
    </source>
</reference>
<dbReference type="PROSITE" id="PS51462">
    <property type="entry name" value="NUDIX"/>
    <property type="match status" value="1"/>
</dbReference>
<evidence type="ECO:0000256" key="17">
    <source>
        <dbReference type="RuleBase" id="RU003476"/>
    </source>
</evidence>
<dbReference type="GO" id="GO:0044716">
    <property type="term" value="F:8-oxo-GDP phosphatase activity"/>
    <property type="evidence" value="ECO:0007669"/>
    <property type="project" value="TreeGrafter"/>
</dbReference>